<keyword evidence="3" id="KW-1185">Reference proteome</keyword>
<name>A0A174BRJ2_9FIRM</name>
<dbReference type="AlphaFoldDB" id="A0A174BRJ2"/>
<sequence length="356" mass="39590">MWKQLLVTALSFGFMSASAFAMSHPVTLEDQGSFYAGGKVVTAPGTYKDDEPTNFDGETLHGDAAYVFWQKPAKAKKNAMVFLHGYGQSGKTWETTPDGRDGFQNIFLEKGYSTYVVDEPRRGRAGNSTVPANLKAQPQDQLWYDNFRIGQWPDVYDNAAVPRDKESQEQFFYQMTPDTGAFDQDVVADAMTAVMERAGRGVLVTHSAGGGPGWLTAAHSDNVKGVIALEPGTFPFPKREVPAVEETTSPFPARGMEVSDEDFQKLLKIPMVVYFGDNIKTGSTPDSHWGLDNWRVRLNLANKWAEVMKEHGGDVQVIVLPDIGIKGNTHFLMADLNNQDVADEMVRWMHEKKLDR</sequence>
<dbReference type="CDD" id="cd12810">
    <property type="entry name" value="Esterase_713_like-3"/>
    <property type="match status" value="1"/>
</dbReference>
<gene>
    <name evidence="2" type="ORF">ERS852385_01972</name>
</gene>
<feature type="signal peptide" evidence="1">
    <location>
        <begin position="1"/>
        <end position="21"/>
    </location>
</feature>
<dbReference type="STRING" id="187979.ERS852385_01972"/>
<feature type="chain" id="PRO_5008018686" evidence="1">
    <location>
        <begin position="22"/>
        <end position="356"/>
    </location>
</feature>
<keyword evidence="1" id="KW-0732">Signal</keyword>
<dbReference type="GO" id="GO:0016787">
    <property type="term" value="F:hydrolase activity"/>
    <property type="evidence" value="ECO:0007669"/>
    <property type="project" value="UniProtKB-KW"/>
</dbReference>
<protein>
    <submittedName>
        <fullName evidence="2">Alpha/beta hydrolase family</fullName>
    </submittedName>
</protein>
<accession>A0A174BRJ2</accession>
<dbReference type="RefSeq" id="WP_055162665.1">
    <property type="nucleotide sequence ID" value="NZ_CABIWZ010000021.1"/>
</dbReference>
<reference evidence="2 3" key="1">
    <citation type="submission" date="2015-09" db="EMBL/GenBank/DDBJ databases">
        <authorList>
            <consortium name="Pathogen Informatics"/>
        </authorList>
    </citation>
    <scope>NUCLEOTIDE SEQUENCE [LARGE SCALE GENOMIC DNA]</scope>
    <source>
        <strain evidence="2 3">2789STDY5608828</strain>
    </source>
</reference>
<keyword evidence="2" id="KW-0378">Hydrolase</keyword>
<dbReference type="PANTHER" id="PTHR43194">
    <property type="entry name" value="HYDROLASE ALPHA/BETA FOLD FAMILY"/>
    <property type="match status" value="1"/>
</dbReference>
<dbReference type="InterPro" id="IPR029058">
    <property type="entry name" value="AB_hydrolase_fold"/>
</dbReference>
<dbReference type="SUPFAM" id="SSF53474">
    <property type="entry name" value="alpha/beta-Hydrolases"/>
    <property type="match status" value="1"/>
</dbReference>
<dbReference type="InterPro" id="IPR050228">
    <property type="entry name" value="Carboxylesterase_BioH"/>
</dbReference>
<dbReference type="Gene3D" id="3.40.50.1820">
    <property type="entry name" value="alpha/beta hydrolase"/>
    <property type="match status" value="1"/>
</dbReference>
<proteinExistence type="predicted"/>
<evidence type="ECO:0000256" key="1">
    <source>
        <dbReference type="SAM" id="SignalP"/>
    </source>
</evidence>
<dbReference type="PANTHER" id="PTHR43194:SF4">
    <property type="entry name" value="AB HYDROLASE-1 DOMAIN-CONTAINING PROTEIN"/>
    <property type="match status" value="1"/>
</dbReference>
<dbReference type="Proteomes" id="UP000095546">
    <property type="component" value="Unassembled WGS sequence"/>
</dbReference>
<evidence type="ECO:0000313" key="3">
    <source>
        <dbReference type="Proteomes" id="UP000095546"/>
    </source>
</evidence>
<evidence type="ECO:0000313" key="2">
    <source>
        <dbReference type="EMBL" id="CUO03374.1"/>
    </source>
</evidence>
<organism evidence="2 3">
    <name type="scientific">Mitsuokella jalaludinii</name>
    <dbReference type="NCBI Taxonomy" id="187979"/>
    <lineage>
        <taxon>Bacteria</taxon>
        <taxon>Bacillati</taxon>
        <taxon>Bacillota</taxon>
        <taxon>Negativicutes</taxon>
        <taxon>Selenomonadales</taxon>
        <taxon>Selenomonadaceae</taxon>
        <taxon>Mitsuokella</taxon>
    </lineage>
</organism>
<dbReference type="EMBL" id="CYYU01000021">
    <property type="protein sequence ID" value="CUO03374.1"/>
    <property type="molecule type" value="Genomic_DNA"/>
</dbReference>
<dbReference type="OrthoDB" id="256394at2"/>